<sequence length="199" mass="22694">MIFEVNYKTRMCPNKECKNSASCVIRGKTYDCLCPIGYFGRDCSLIISNYTCQTNHFYSFKQKLCVPCPGNLTSDNRYPFKCFFESNTLFNYSQAVIECAKLGLTLIRPKSLNERQMILSRFGNRNRVDSIITQLGDTYFWGDGTKVYGFAINEPNNSGESHLVQNNLFTEGCGLNDSSESDTAKLLCEYTDSNENLYY</sequence>
<dbReference type="SUPFAM" id="SSF56436">
    <property type="entry name" value="C-type lectin-like"/>
    <property type="match status" value="1"/>
</dbReference>
<dbReference type="PROSITE" id="PS00022">
    <property type="entry name" value="EGF_1"/>
    <property type="match status" value="1"/>
</dbReference>
<proteinExistence type="predicted"/>
<dbReference type="InterPro" id="IPR016186">
    <property type="entry name" value="C-type_lectin-like/link_sf"/>
</dbReference>
<dbReference type="PROSITE" id="PS50026">
    <property type="entry name" value="EGF_3"/>
    <property type="match status" value="1"/>
</dbReference>
<name>A0A813V4H4_9BILA</name>
<comment type="caution">
    <text evidence="3">The sequence shown here is derived from an EMBL/GenBank/DDBJ whole genome shotgun (WGS) entry which is preliminary data.</text>
</comment>
<keyword evidence="1" id="KW-0245">EGF-like domain</keyword>
<evidence type="ECO:0000256" key="1">
    <source>
        <dbReference type="PROSITE-ProRule" id="PRU00076"/>
    </source>
</evidence>
<dbReference type="InterPro" id="IPR000742">
    <property type="entry name" value="EGF"/>
</dbReference>
<dbReference type="EMBL" id="CAJNOC010001102">
    <property type="protein sequence ID" value="CAF0835040.1"/>
    <property type="molecule type" value="Genomic_DNA"/>
</dbReference>
<evidence type="ECO:0000313" key="3">
    <source>
        <dbReference type="EMBL" id="CAF0835040.1"/>
    </source>
</evidence>
<protein>
    <recommendedName>
        <fullName evidence="2">EGF-like domain-containing protein</fullName>
    </recommendedName>
</protein>
<evidence type="ECO:0000259" key="2">
    <source>
        <dbReference type="PROSITE" id="PS50026"/>
    </source>
</evidence>
<dbReference type="Proteomes" id="UP000663879">
    <property type="component" value="Unassembled WGS sequence"/>
</dbReference>
<comment type="caution">
    <text evidence="1">Lacks conserved residue(s) required for the propagation of feature annotation.</text>
</comment>
<evidence type="ECO:0000313" key="4">
    <source>
        <dbReference type="Proteomes" id="UP000663879"/>
    </source>
</evidence>
<organism evidence="3 4">
    <name type="scientific">Brachionus calyciflorus</name>
    <dbReference type="NCBI Taxonomy" id="104777"/>
    <lineage>
        <taxon>Eukaryota</taxon>
        <taxon>Metazoa</taxon>
        <taxon>Spiralia</taxon>
        <taxon>Gnathifera</taxon>
        <taxon>Rotifera</taxon>
        <taxon>Eurotatoria</taxon>
        <taxon>Monogononta</taxon>
        <taxon>Pseudotrocha</taxon>
        <taxon>Ploima</taxon>
        <taxon>Brachionidae</taxon>
        <taxon>Brachionus</taxon>
    </lineage>
</organism>
<feature type="disulfide bond" evidence="1">
    <location>
        <begin position="34"/>
        <end position="43"/>
    </location>
</feature>
<feature type="domain" description="EGF-like" evidence="2">
    <location>
        <begin position="8"/>
        <end position="44"/>
    </location>
</feature>
<gene>
    <name evidence="3" type="ORF">OXX778_LOCUS8160</name>
</gene>
<dbReference type="Gene3D" id="3.10.100.10">
    <property type="entry name" value="Mannose-Binding Protein A, subunit A"/>
    <property type="match status" value="1"/>
</dbReference>
<dbReference type="Gene3D" id="2.10.25.10">
    <property type="entry name" value="Laminin"/>
    <property type="match status" value="1"/>
</dbReference>
<accession>A0A813V4H4</accession>
<dbReference type="InterPro" id="IPR016187">
    <property type="entry name" value="CTDL_fold"/>
</dbReference>
<dbReference type="OrthoDB" id="10032136at2759"/>
<keyword evidence="1" id="KW-1015">Disulfide bond</keyword>
<dbReference type="AlphaFoldDB" id="A0A813V4H4"/>
<dbReference type="SUPFAM" id="SSF57196">
    <property type="entry name" value="EGF/Laminin"/>
    <property type="match status" value="1"/>
</dbReference>
<keyword evidence="4" id="KW-1185">Reference proteome</keyword>
<dbReference type="PROSITE" id="PS01186">
    <property type="entry name" value="EGF_2"/>
    <property type="match status" value="1"/>
</dbReference>
<reference evidence="3" key="1">
    <citation type="submission" date="2021-02" db="EMBL/GenBank/DDBJ databases">
        <authorList>
            <person name="Nowell W R."/>
        </authorList>
    </citation>
    <scope>NUCLEOTIDE SEQUENCE</scope>
    <source>
        <strain evidence="3">Ploen Becks lab</strain>
    </source>
</reference>